<feature type="compositionally biased region" description="Polar residues" evidence="1">
    <location>
        <begin position="1"/>
        <end position="28"/>
    </location>
</feature>
<accession>A0A919J6H9</accession>
<evidence type="ECO:0000256" key="1">
    <source>
        <dbReference type="SAM" id="MobiDB-lite"/>
    </source>
</evidence>
<feature type="region of interest" description="Disordered" evidence="1">
    <location>
        <begin position="1"/>
        <end position="59"/>
    </location>
</feature>
<name>A0A919J6H9_9ACTN</name>
<evidence type="ECO:0000313" key="3">
    <source>
        <dbReference type="Proteomes" id="UP000598174"/>
    </source>
</evidence>
<comment type="caution">
    <text evidence="2">The sequence shown here is derived from an EMBL/GenBank/DDBJ whole genome shotgun (WGS) entry which is preliminary data.</text>
</comment>
<evidence type="ECO:0000313" key="2">
    <source>
        <dbReference type="EMBL" id="GIE14948.1"/>
    </source>
</evidence>
<dbReference type="AlphaFoldDB" id="A0A919J6H9"/>
<organism evidence="2 3">
    <name type="scientific">Paractinoplanes ferrugineus</name>
    <dbReference type="NCBI Taxonomy" id="113564"/>
    <lineage>
        <taxon>Bacteria</taxon>
        <taxon>Bacillati</taxon>
        <taxon>Actinomycetota</taxon>
        <taxon>Actinomycetes</taxon>
        <taxon>Micromonosporales</taxon>
        <taxon>Micromonosporaceae</taxon>
        <taxon>Paractinoplanes</taxon>
    </lineage>
</organism>
<dbReference type="EMBL" id="BOMM01000059">
    <property type="protein sequence ID" value="GIE14948.1"/>
    <property type="molecule type" value="Genomic_DNA"/>
</dbReference>
<dbReference type="Proteomes" id="UP000598174">
    <property type="component" value="Unassembled WGS sequence"/>
</dbReference>
<keyword evidence="3" id="KW-1185">Reference proteome</keyword>
<protein>
    <submittedName>
        <fullName evidence="2">Uncharacterized protein</fullName>
    </submittedName>
</protein>
<gene>
    <name evidence="2" type="ORF">Afe05nite_67880</name>
</gene>
<reference evidence="2" key="1">
    <citation type="submission" date="2021-01" db="EMBL/GenBank/DDBJ databases">
        <title>Whole genome shotgun sequence of Actinoplanes ferrugineus NBRC 15555.</title>
        <authorList>
            <person name="Komaki H."/>
            <person name="Tamura T."/>
        </authorList>
    </citation>
    <scope>NUCLEOTIDE SEQUENCE</scope>
    <source>
        <strain evidence="2">NBRC 15555</strain>
    </source>
</reference>
<sequence length="90" mass="9712">MTDRSPTGSISTVKNENPASISAPSATTLEAGPDRAADFSITRPVCRPPSGAAADGRERYPATVRRSEWIVVQSSEGGASAREWHRTWQR</sequence>
<proteinExistence type="predicted"/>